<organism evidence="2 3">
    <name type="scientific">Saprolegnia diclina (strain VS20)</name>
    <dbReference type="NCBI Taxonomy" id="1156394"/>
    <lineage>
        <taxon>Eukaryota</taxon>
        <taxon>Sar</taxon>
        <taxon>Stramenopiles</taxon>
        <taxon>Oomycota</taxon>
        <taxon>Saprolegniomycetes</taxon>
        <taxon>Saprolegniales</taxon>
        <taxon>Saprolegniaceae</taxon>
        <taxon>Saprolegnia</taxon>
    </lineage>
</organism>
<dbReference type="VEuPathDB" id="FungiDB:SDRG_13563"/>
<protein>
    <submittedName>
        <fullName evidence="2">Uncharacterized protein</fullName>
    </submittedName>
</protein>
<name>T0R963_SAPDV</name>
<evidence type="ECO:0000256" key="1">
    <source>
        <dbReference type="SAM" id="Phobius"/>
    </source>
</evidence>
<feature type="transmembrane region" description="Helical" evidence="1">
    <location>
        <begin position="318"/>
        <end position="339"/>
    </location>
</feature>
<proteinExistence type="predicted"/>
<accession>T0R963</accession>
<dbReference type="RefSeq" id="XP_008617880.1">
    <property type="nucleotide sequence ID" value="XM_008619658.1"/>
</dbReference>
<evidence type="ECO:0000313" key="2">
    <source>
        <dbReference type="EMBL" id="EQC28688.1"/>
    </source>
</evidence>
<dbReference type="Proteomes" id="UP000030762">
    <property type="component" value="Unassembled WGS sequence"/>
</dbReference>
<reference evidence="2 3" key="1">
    <citation type="submission" date="2012-04" db="EMBL/GenBank/DDBJ databases">
        <title>The Genome Sequence of Saprolegnia declina VS20.</title>
        <authorList>
            <consortium name="The Broad Institute Genome Sequencing Platform"/>
            <person name="Russ C."/>
            <person name="Nusbaum C."/>
            <person name="Tyler B."/>
            <person name="van West P."/>
            <person name="Dieguez-Uribeondo J."/>
            <person name="de Bruijn I."/>
            <person name="Tripathy S."/>
            <person name="Jiang R."/>
            <person name="Young S.K."/>
            <person name="Zeng Q."/>
            <person name="Gargeya S."/>
            <person name="Fitzgerald M."/>
            <person name="Haas B."/>
            <person name="Abouelleil A."/>
            <person name="Alvarado L."/>
            <person name="Arachchi H.M."/>
            <person name="Berlin A."/>
            <person name="Chapman S.B."/>
            <person name="Goldberg J."/>
            <person name="Griggs A."/>
            <person name="Gujja S."/>
            <person name="Hansen M."/>
            <person name="Howarth C."/>
            <person name="Imamovic A."/>
            <person name="Larimer J."/>
            <person name="McCowen C."/>
            <person name="Montmayeur A."/>
            <person name="Murphy C."/>
            <person name="Neiman D."/>
            <person name="Pearson M."/>
            <person name="Priest M."/>
            <person name="Roberts A."/>
            <person name="Saif S."/>
            <person name="Shea T."/>
            <person name="Sisk P."/>
            <person name="Sykes S."/>
            <person name="Wortman J."/>
            <person name="Nusbaum C."/>
            <person name="Birren B."/>
        </authorList>
    </citation>
    <scope>NUCLEOTIDE SEQUENCE [LARGE SCALE GENOMIC DNA]</scope>
    <source>
        <strain evidence="2 3">VS20</strain>
    </source>
</reference>
<keyword evidence="1" id="KW-0812">Transmembrane</keyword>
<dbReference type="InParanoid" id="T0R963"/>
<evidence type="ECO:0000313" key="3">
    <source>
        <dbReference type="Proteomes" id="UP000030762"/>
    </source>
</evidence>
<dbReference type="EMBL" id="JH767192">
    <property type="protein sequence ID" value="EQC28688.1"/>
    <property type="molecule type" value="Genomic_DNA"/>
</dbReference>
<keyword evidence="3" id="KW-1185">Reference proteome</keyword>
<keyword evidence="1" id="KW-0472">Membrane</keyword>
<keyword evidence="1" id="KW-1133">Transmembrane helix</keyword>
<dbReference type="OrthoDB" id="10289990at2759"/>
<dbReference type="OMA" id="WDYKEDA"/>
<gene>
    <name evidence="2" type="ORF">SDRG_13563</name>
</gene>
<dbReference type="AlphaFoldDB" id="T0R963"/>
<sequence length="562" mass="63318">MQIAPGTGPSGTPLRLVRFNKTSILFSCAFLFNLALMPLKAYTTEPLPWTYLVEPTVSVAVGPHETFAAYEARTIAFYRPLYSALEVTTACNYVYDTNQDVDILWCPLDLASNSSFTFVGIPGSTFYSNRARNWVFAASVGLRNTSDTALVELGTLFGQPSSVSAVWIDDSRCIYFAAQLSRGSRTWLYCKFGFRVGMTLLILYRLWSTYYVHYRSLARALRRFGAGGFGERLEIIVGDPTCLILQNTWICVLFVIDFWCSLEVVGQCFVRIGQTQNFMTFGLATLYLSRTVWFAYLTLNVSGYVVRRMASEHRCAQADPTSVAVVVAIAVGPMTYLQLRIPFFIDVYHFLFTCILPSERYWDYKEDALPVLFYSMLVGFLPLAYGFGMPVLRSALYRLRQVVWVRTTVAAVDHSLRRLSLVITRTLPTASMAIEDEDEFGQVSFNDWKHRILFALVFGCCRPKARVPKIYKGGSIYLLFSTHRHYQRNAAFSFRGSDCYVISHMTTGVTSYRLSLIDALHLPRHAGIACGVCPTSAFGHIAYDKDGVATLEYGTDGSHWIL</sequence>
<feature type="transmembrane region" description="Helical" evidence="1">
    <location>
        <begin position="371"/>
        <end position="392"/>
    </location>
</feature>
<dbReference type="GeneID" id="19954290"/>
<feature type="transmembrane region" description="Helical" evidence="1">
    <location>
        <begin position="287"/>
        <end position="306"/>
    </location>
</feature>